<sequence>MDFPPIPSLKKANQANKYDDFRREWVRQRRARMDWQAIINPCHDNMAWGKVKAGWEKPNRTNASTSEIIFQDIRPAGEYSKIFIQSKTSDNITKVIGGDFWRVYVRGPANIAATLFDHNNGTYEALFLIMEPGIYQLLIYLDYSLCDGFKDPPRDWFIKGNAQGKFQREGLLGPLDDYLFQPLQSGRPLEINVTKAETNFSLDDKLHSLESCSSACNNLWDGFGRWKNNKWRPYLEGKNSFSKTKNDNLDFRAGEVLKAIRNVLNTNELQQPSSVLLLNLGLHYTTNINFTTFQKLIGEVINLLKETQVDLQGKEVPKYKAKIIWKSTTALCKHNGAILNPTNNRFLTPQRVLLFSAYAMSAMCQASFDVIDVYPMTDSYPGGTLANDVVHYPNKVFNTLETLLENYKANRNQRIGTDDSKRRIGRCTS</sequence>
<dbReference type="InterPro" id="IPR036514">
    <property type="entry name" value="SGNH_hydro_sf"/>
</dbReference>
<protein>
    <submittedName>
        <fullName evidence="1">Uncharacterized protein</fullName>
    </submittedName>
</protein>
<dbReference type="Gene3D" id="3.40.50.1110">
    <property type="entry name" value="SGNH hydrolase"/>
    <property type="match status" value="1"/>
</dbReference>
<dbReference type="SUPFAM" id="SSF81296">
    <property type="entry name" value="E set domains"/>
    <property type="match status" value="1"/>
</dbReference>
<dbReference type="InterPro" id="IPR014756">
    <property type="entry name" value="Ig_E-set"/>
</dbReference>
<dbReference type="Gene3D" id="2.60.40.10">
    <property type="entry name" value="Immunoglobulins"/>
    <property type="match status" value="1"/>
</dbReference>
<evidence type="ECO:0000313" key="1">
    <source>
        <dbReference type="EMBL" id="RMX53850.1"/>
    </source>
</evidence>
<dbReference type="AlphaFoldDB" id="A0A3M6UJJ5"/>
<keyword evidence="2" id="KW-1185">Reference proteome</keyword>
<dbReference type="InterPro" id="IPR013783">
    <property type="entry name" value="Ig-like_fold"/>
</dbReference>
<dbReference type="PANTHER" id="PTHR16165">
    <property type="entry name" value="NXPE FAMILY MEMBER"/>
    <property type="match status" value="1"/>
</dbReference>
<reference evidence="1 2" key="1">
    <citation type="journal article" date="2018" name="Sci. Rep.">
        <title>Comparative analysis of the Pocillopora damicornis genome highlights role of immune system in coral evolution.</title>
        <authorList>
            <person name="Cunning R."/>
            <person name="Bay R.A."/>
            <person name="Gillette P."/>
            <person name="Baker A.C."/>
            <person name="Traylor-Knowles N."/>
        </authorList>
    </citation>
    <scope>NUCLEOTIDE SEQUENCE [LARGE SCALE GENOMIC DNA]</scope>
    <source>
        <strain evidence="1">RSMAS</strain>
        <tissue evidence="1">Whole animal</tissue>
    </source>
</reference>
<accession>A0A3M6UJJ5</accession>
<evidence type="ECO:0000313" key="2">
    <source>
        <dbReference type="Proteomes" id="UP000275408"/>
    </source>
</evidence>
<dbReference type="OrthoDB" id="5955925at2759"/>
<name>A0A3M6UJJ5_POCDA</name>
<dbReference type="EMBL" id="RCHS01001410">
    <property type="protein sequence ID" value="RMX53850.1"/>
    <property type="molecule type" value="Genomic_DNA"/>
</dbReference>
<dbReference type="PANTHER" id="PTHR16165:SF5">
    <property type="entry name" value="NXPE FAMILY MEMBER 3"/>
    <property type="match status" value="1"/>
</dbReference>
<proteinExistence type="predicted"/>
<dbReference type="Proteomes" id="UP000275408">
    <property type="component" value="Unassembled WGS sequence"/>
</dbReference>
<comment type="caution">
    <text evidence="1">The sequence shown here is derived from an EMBL/GenBank/DDBJ whole genome shotgun (WGS) entry which is preliminary data.</text>
</comment>
<gene>
    <name evidence="1" type="ORF">pdam_00022369</name>
</gene>
<organism evidence="1 2">
    <name type="scientific">Pocillopora damicornis</name>
    <name type="common">Cauliflower coral</name>
    <name type="synonym">Millepora damicornis</name>
    <dbReference type="NCBI Taxonomy" id="46731"/>
    <lineage>
        <taxon>Eukaryota</taxon>
        <taxon>Metazoa</taxon>
        <taxon>Cnidaria</taxon>
        <taxon>Anthozoa</taxon>
        <taxon>Hexacorallia</taxon>
        <taxon>Scleractinia</taxon>
        <taxon>Astrocoeniina</taxon>
        <taxon>Pocilloporidae</taxon>
        <taxon>Pocillopora</taxon>
    </lineage>
</organism>